<dbReference type="InterPro" id="IPR011437">
    <property type="entry name" value="DUF1540"/>
</dbReference>
<dbReference type="Proteomes" id="UP000249522">
    <property type="component" value="Unassembled WGS sequence"/>
</dbReference>
<accession>A0A2W1LFE6</accession>
<evidence type="ECO:0000259" key="1">
    <source>
        <dbReference type="Pfam" id="PF07561"/>
    </source>
</evidence>
<keyword evidence="3" id="KW-1185">Reference proteome</keyword>
<evidence type="ECO:0000313" key="2">
    <source>
        <dbReference type="EMBL" id="PZD93775.1"/>
    </source>
</evidence>
<dbReference type="OrthoDB" id="1681234at2"/>
<protein>
    <submittedName>
        <fullName evidence="2">DUF1540 domain-containing protein</fullName>
    </submittedName>
</protein>
<dbReference type="RefSeq" id="WP_111148891.1">
    <property type="nucleotide sequence ID" value="NZ_QKRB01000056.1"/>
</dbReference>
<organism evidence="2 3">
    <name type="scientific">Paenibacillus sambharensis</name>
    <dbReference type="NCBI Taxonomy" id="1803190"/>
    <lineage>
        <taxon>Bacteria</taxon>
        <taxon>Bacillati</taxon>
        <taxon>Bacillota</taxon>
        <taxon>Bacilli</taxon>
        <taxon>Bacillales</taxon>
        <taxon>Paenibacillaceae</taxon>
        <taxon>Paenibacillus</taxon>
    </lineage>
</organism>
<feature type="domain" description="DUF1540" evidence="1">
    <location>
        <begin position="5"/>
        <end position="46"/>
    </location>
</feature>
<dbReference type="EMBL" id="QKRB01000056">
    <property type="protein sequence ID" value="PZD93775.1"/>
    <property type="molecule type" value="Genomic_DNA"/>
</dbReference>
<comment type="caution">
    <text evidence="2">The sequence shown here is derived from an EMBL/GenBank/DDBJ whole genome shotgun (WGS) entry which is preliminary data.</text>
</comment>
<gene>
    <name evidence="2" type="ORF">DNH61_21470</name>
</gene>
<reference evidence="2 3" key="1">
    <citation type="submission" date="2018-06" db="EMBL/GenBank/DDBJ databases">
        <title>Paenibacillus imtechensis sp. nov.</title>
        <authorList>
            <person name="Pinnaka A.K."/>
            <person name="Singh H."/>
            <person name="Kaur M."/>
        </authorList>
    </citation>
    <scope>NUCLEOTIDE SEQUENCE [LARGE SCALE GENOMIC DNA]</scope>
    <source>
        <strain evidence="2 3">SMB1</strain>
    </source>
</reference>
<dbReference type="Pfam" id="PF07561">
    <property type="entry name" value="DUF1540"/>
    <property type="match status" value="1"/>
</dbReference>
<evidence type="ECO:0000313" key="3">
    <source>
        <dbReference type="Proteomes" id="UP000249522"/>
    </source>
</evidence>
<sequence>MAKDVTCEVNSCKFWGPQNRCNASSIHVAGHQNQPRQNREVDCKTFQPKI</sequence>
<name>A0A2W1LFE6_9BACL</name>
<dbReference type="AlphaFoldDB" id="A0A2W1LFE6"/>
<proteinExistence type="predicted"/>